<name>A0A3N0DPH8_9ACTN</name>
<dbReference type="Proteomes" id="UP000277094">
    <property type="component" value="Unassembled WGS sequence"/>
</dbReference>
<dbReference type="OrthoDB" id="9815126at2"/>
<dbReference type="Pfam" id="PF01042">
    <property type="entry name" value="Ribonuc_L-PSP"/>
    <property type="match status" value="1"/>
</dbReference>
<dbReference type="PANTHER" id="PTHR11803">
    <property type="entry name" value="2-IMINOBUTANOATE/2-IMINOPROPANOATE DEAMINASE RIDA"/>
    <property type="match status" value="1"/>
</dbReference>
<dbReference type="Gene3D" id="3.30.1330.40">
    <property type="entry name" value="RutC-like"/>
    <property type="match status" value="1"/>
</dbReference>
<dbReference type="AlphaFoldDB" id="A0A3N0DPH8"/>
<sequence length="126" mass="13217">MPRTIISTADAPNSPMYSQAVRAGSQVFVSGTVGIDPSTGALAGESIGDQTKPALTNCRTILEAAGASLDDVTEVGILLTDPNDFTGLNEEYARWFPTDPPTRYVAKLGVDLPGLLVSIRMTAYVG</sequence>
<comment type="similarity">
    <text evidence="1">Belongs to the RutC family.</text>
</comment>
<dbReference type="RefSeq" id="WP_123235135.1">
    <property type="nucleotide sequence ID" value="NZ_RJSG01000003.1"/>
</dbReference>
<accession>A0A3N0DPH8</accession>
<evidence type="ECO:0000313" key="3">
    <source>
        <dbReference type="Proteomes" id="UP000277094"/>
    </source>
</evidence>
<keyword evidence="3" id="KW-1185">Reference proteome</keyword>
<reference evidence="2 3" key="1">
    <citation type="submission" date="2018-11" db="EMBL/GenBank/DDBJ databases">
        <authorList>
            <person name="Li F."/>
        </authorList>
    </citation>
    <scope>NUCLEOTIDE SEQUENCE [LARGE SCALE GENOMIC DNA]</scope>
    <source>
        <strain evidence="2 3">KIS18-7</strain>
    </source>
</reference>
<dbReference type="PANTHER" id="PTHR11803:SF58">
    <property type="entry name" value="PROTEIN HMF1-RELATED"/>
    <property type="match status" value="1"/>
</dbReference>
<dbReference type="GO" id="GO:0019239">
    <property type="term" value="F:deaminase activity"/>
    <property type="evidence" value="ECO:0007669"/>
    <property type="project" value="TreeGrafter"/>
</dbReference>
<dbReference type="GO" id="GO:0005829">
    <property type="term" value="C:cytosol"/>
    <property type="evidence" value="ECO:0007669"/>
    <property type="project" value="TreeGrafter"/>
</dbReference>
<dbReference type="InterPro" id="IPR006175">
    <property type="entry name" value="YjgF/YER057c/UK114"/>
</dbReference>
<gene>
    <name evidence="2" type="ORF">EFL95_16165</name>
</gene>
<dbReference type="SUPFAM" id="SSF55298">
    <property type="entry name" value="YjgF-like"/>
    <property type="match status" value="1"/>
</dbReference>
<protein>
    <submittedName>
        <fullName evidence="2">RidA family protein</fullName>
    </submittedName>
</protein>
<proteinExistence type="inferred from homology"/>
<dbReference type="CDD" id="cd00448">
    <property type="entry name" value="YjgF_YER057c_UK114_family"/>
    <property type="match status" value="1"/>
</dbReference>
<evidence type="ECO:0000313" key="2">
    <source>
        <dbReference type="EMBL" id="RNL77549.1"/>
    </source>
</evidence>
<comment type="caution">
    <text evidence="2">The sequence shown here is derived from an EMBL/GenBank/DDBJ whole genome shotgun (WGS) entry which is preliminary data.</text>
</comment>
<dbReference type="InterPro" id="IPR035959">
    <property type="entry name" value="RutC-like_sf"/>
</dbReference>
<organism evidence="2 3">
    <name type="scientific">Nocardioides marmorisolisilvae</name>
    <dbReference type="NCBI Taxonomy" id="1542737"/>
    <lineage>
        <taxon>Bacteria</taxon>
        <taxon>Bacillati</taxon>
        <taxon>Actinomycetota</taxon>
        <taxon>Actinomycetes</taxon>
        <taxon>Propionibacteriales</taxon>
        <taxon>Nocardioidaceae</taxon>
        <taxon>Nocardioides</taxon>
    </lineage>
</organism>
<evidence type="ECO:0000256" key="1">
    <source>
        <dbReference type="ARBA" id="ARBA00010552"/>
    </source>
</evidence>
<dbReference type="EMBL" id="RJSG01000003">
    <property type="protein sequence ID" value="RNL77549.1"/>
    <property type="molecule type" value="Genomic_DNA"/>
</dbReference>